<proteinExistence type="predicted"/>
<comment type="caution">
    <text evidence="3">The sequence shown here is derived from an EMBL/GenBank/DDBJ whole genome shotgun (WGS) entry which is preliminary data.</text>
</comment>
<dbReference type="RefSeq" id="WP_144845123.1">
    <property type="nucleotide sequence ID" value="NZ_VMRJ01000001.1"/>
</dbReference>
<feature type="chain" id="PRO_5022026804" evidence="1">
    <location>
        <begin position="21"/>
        <end position="225"/>
    </location>
</feature>
<keyword evidence="1" id="KW-0732">Signal</keyword>
<dbReference type="OrthoDB" id="1160354at2"/>
<accession>A0A558C418</accession>
<dbReference type="Pfam" id="PF13568">
    <property type="entry name" value="OMP_b-brl_2"/>
    <property type="match status" value="1"/>
</dbReference>
<gene>
    <name evidence="3" type="ORF">FNT36_05450</name>
</gene>
<evidence type="ECO:0000259" key="2">
    <source>
        <dbReference type="Pfam" id="PF13568"/>
    </source>
</evidence>
<dbReference type="Proteomes" id="UP000317624">
    <property type="component" value="Unassembled WGS sequence"/>
</dbReference>
<feature type="signal peptide" evidence="1">
    <location>
        <begin position="1"/>
        <end position="20"/>
    </location>
</feature>
<evidence type="ECO:0000256" key="1">
    <source>
        <dbReference type="SAM" id="SignalP"/>
    </source>
</evidence>
<organism evidence="3 4">
    <name type="scientific">Hymenobacter setariae</name>
    <dbReference type="NCBI Taxonomy" id="2594794"/>
    <lineage>
        <taxon>Bacteria</taxon>
        <taxon>Pseudomonadati</taxon>
        <taxon>Bacteroidota</taxon>
        <taxon>Cytophagia</taxon>
        <taxon>Cytophagales</taxon>
        <taxon>Hymenobacteraceae</taxon>
        <taxon>Hymenobacter</taxon>
    </lineage>
</organism>
<keyword evidence="4" id="KW-1185">Reference proteome</keyword>
<name>A0A558C418_9BACT</name>
<protein>
    <submittedName>
        <fullName evidence="3">PorT family protein</fullName>
    </submittedName>
</protein>
<evidence type="ECO:0000313" key="3">
    <source>
        <dbReference type="EMBL" id="TVT43533.1"/>
    </source>
</evidence>
<dbReference type="EMBL" id="VMRJ01000001">
    <property type="protein sequence ID" value="TVT43533.1"/>
    <property type="molecule type" value="Genomic_DNA"/>
</dbReference>
<sequence length="225" mass="24354">MKRLFFLLSSYWLLASTAQAQVGLRTGGGLTSIAKSSDDGRNVTTTQRKLGYQAGIFYQISLSQYLSLVPEIAFSREHFAVDNNYYFGEGDVFSSYIQSLSYLNLPILLRASLGAFYLEVGPQASLLVGGRATGTQTISGGFVAGSYSTPIDAAATTSYHRFDAGPCVGVGIKLPAGLGLGVRAYWGLTKLTKEQTSVPFGQSYIAFQHRQTLQASLTYQLPTRQ</sequence>
<dbReference type="InterPro" id="IPR025665">
    <property type="entry name" value="Beta-barrel_OMP_2"/>
</dbReference>
<dbReference type="AlphaFoldDB" id="A0A558C418"/>
<evidence type="ECO:0000313" key="4">
    <source>
        <dbReference type="Proteomes" id="UP000317624"/>
    </source>
</evidence>
<feature type="domain" description="Outer membrane protein beta-barrel" evidence="2">
    <location>
        <begin position="20"/>
        <end position="192"/>
    </location>
</feature>
<reference evidence="3 4" key="1">
    <citation type="submission" date="2019-07" db="EMBL/GenBank/DDBJ databases">
        <title>Hymenobacter sp. straun FUR1 Genome sequencing and assembly.</title>
        <authorList>
            <person name="Chhetri G."/>
        </authorList>
    </citation>
    <scope>NUCLEOTIDE SEQUENCE [LARGE SCALE GENOMIC DNA]</scope>
    <source>
        <strain evidence="3 4">Fur1</strain>
    </source>
</reference>